<evidence type="ECO:0000256" key="5">
    <source>
        <dbReference type="SAM" id="Phobius"/>
    </source>
</evidence>
<keyword evidence="2 3" id="KW-0802">TPR repeat</keyword>
<dbReference type="Proteomes" id="UP000566985">
    <property type="component" value="Unassembled WGS sequence"/>
</dbReference>
<evidence type="ECO:0000313" key="7">
    <source>
        <dbReference type="EMBL" id="NUY97411.1"/>
    </source>
</evidence>
<accession>A0A7Y6TSN3</accession>
<dbReference type="PROSITE" id="PS50005">
    <property type="entry name" value="TPR"/>
    <property type="match status" value="1"/>
</dbReference>
<evidence type="ECO:0000256" key="3">
    <source>
        <dbReference type="PROSITE-ProRule" id="PRU00339"/>
    </source>
</evidence>
<feature type="domain" description="VWFA" evidence="6">
    <location>
        <begin position="87"/>
        <end position="193"/>
    </location>
</feature>
<dbReference type="SUPFAM" id="SSF53300">
    <property type="entry name" value="vWA-like"/>
    <property type="match status" value="1"/>
</dbReference>
<dbReference type="InterPro" id="IPR011990">
    <property type="entry name" value="TPR-like_helical_dom_sf"/>
</dbReference>
<keyword evidence="5" id="KW-0472">Membrane</keyword>
<evidence type="ECO:0000256" key="2">
    <source>
        <dbReference type="ARBA" id="ARBA00022803"/>
    </source>
</evidence>
<dbReference type="Gene3D" id="1.25.40.10">
    <property type="entry name" value="Tetratricopeptide repeat domain"/>
    <property type="match status" value="1"/>
</dbReference>
<gene>
    <name evidence="7" type="ORF">HU668_13220</name>
</gene>
<dbReference type="Pfam" id="PF07719">
    <property type="entry name" value="TPR_2"/>
    <property type="match status" value="1"/>
</dbReference>
<feature type="repeat" description="TPR" evidence="3">
    <location>
        <begin position="384"/>
        <end position="417"/>
    </location>
</feature>
<dbReference type="Gene3D" id="3.40.50.410">
    <property type="entry name" value="von Willebrand factor, type A domain"/>
    <property type="match status" value="1"/>
</dbReference>
<dbReference type="InterPro" id="IPR002035">
    <property type="entry name" value="VWF_A"/>
</dbReference>
<reference evidence="7 8" key="1">
    <citation type="submission" date="2020-05" db="EMBL/GenBank/DDBJ databases">
        <title>Whole Genome Sequences of Enterobacteriales Associated with the International Space Station.</title>
        <authorList>
            <person name="Bharadwaj A."/>
            <person name="Daudu R."/>
            <person name="Singh N."/>
            <person name="Wood J."/>
            <person name="Debieu M."/>
            <person name="Mason C."/>
            <person name="Wang C."/>
            <person name="Venkateswaran K."/>
        </authorList>
    </citation>
    <scope>NUCLEOTIDE SEQUENCE [LARGE SCALE GENOMIC DNA]</scope>
    <source>
        <strain evidence="7 8">IF5SW-B1</strain>
    </source>
</reference>
<evidence type="ECO:0000256" key="4">
    <source>
        <dbReference type="SAM" id="MobiDB-lite"/>
    </source>
</evidence>
<evidence type="ECO:0000259" key="6">
    <source>
        <dbReference type="Pfam" id="PF13519"/>
    </source>
</evidence>
<comment type="caution">
    <text evidence="7">The sequence shown here is derived from an EMBL/GenBank/DDBJ whole genome shotgun (WGS) entry which is preliminary data.</text>
</comment>
<dbReference type="Pfam" id="PF13519">
    <property type="entry name" value="VWA_2"/>
    <property type="match status" value="1"/>
</dbReference>
<protein>
    <submittedName>
        <fullName evidence="7">VWA domain-containing protein</fullName>
    </submittedName>
</protein>
<dbReference type="AlphaFoldDB" id="A0A7Y6TSN3"/>
<name>A0A7Y6TSN3_9GAMM</name>
<feature type="compositionally biased region" description="Basic and acidic residues" evidence="4">
    <location>
        <begin position="436"/>
        <end position="462"/>
    </location>
</feature>
<dbReference type="InterPro" id="IPR019734">
    <property type="entry name" value="TPR_rpt"/>
</dbReference>
<feature type="region of interest" description="Disordered" evidence="4">
    <location>
        <begin position="436"/>
        <end position="475"/>
    </location>
</feature>
<keyword evidence="5" id="KW-0812">Transmembrane</keyword>
<evidence type="ECO:0000256" key="1">
    <source>
        <dbReference type="ARBA" id="ARBA00022737"/>
    </source>
</evidence>
<keyword evidence="5" id="KW-1133">Transmembrane helix</keyword>
<dbReference type="InterPro" id="IPR036465">
    <property type="entry name" value="vWFA_dom_sf"/>
</dbReference>
<proteinExistence type="predicted"/>
<evidence type="ECO:0000313" key="8">
    <source>
        <dbReference type="Proteomes" id="UP000566985"/>
    </source>
</evidence>
<feature type="transmembrane region" description="Helical" evidence="5">
    <location>
        <begin position="55"/>
        <end position="72"/>
    </location>
</feature>
<dbReference type="InterPro" id="IPR013105">
    <property type="entry name" value="TPR_2"/>
</dbReference>
<sequence length="508" mass="56640">MSDFHFLYPWRLLGLLLCPLLYFLAQRSASAWHRVMEKPFAAALIKGQRARARQVLPWIVGLGVLALAGPSWQRDLPAAFTPENNVMVIMQQDLSMLAQDVPPDRHQRMQQKTAALMAQMPGSHFGLVVYSAGAWLTTPLTSDADFYNLFLTAQQPTLVPQGEGSGLRQAVGLALKNLPASPEAPRALILVADNITAQDADWLRQQKLPLQIWVAGTANGGRLPEAQAAQGIDTRLNVARFEQIRDGGIPVTLVSADDDDLRAVSDHIQQSVTAQQNSRQDLQWKNSGYLLIVPMLLLLLLWRQQLFCLAVMVLPLLAWSPDSSAALLDAWVRPDVQGQFAFDRGNYQAAAQRFQDPLRRGIAFYYAEDYVAALGAFRQVPASADSLLWMGNCYAQQKSWQQALNSYDQALSLRPEWEMAQQNRAKIAHILMQLRQKERDRQADQHEQKDEDPDAIKHDLKPDQGVNQLDMKPIAGTAPSAEQWYSNLTLSPGGLLENIYHSAPAETP</sequence>
<keyword evidence="1" id="KW-0677">Repeat</keyword>
<dbReference type="RefSeq" id="WP_069729119.1">
    <property type="nucleotide sequence ID" value="NZ_JABWPE010000013.1"/>
</dbReference>
<organism evidence="7 8">
    <name type="scientific">Pantoea brenneri</name>
    <dbReference type="NCBI Taxonomy" id="472694"/>
    <lineage>
        <taxon>Bacteria</taxon>
        <taxon>Pseudomonadati</taxon>
        <taxon>Pseudomonadota</taxon>
        <taxon>Gammaproteobacteria</taxon>
        <taxon>Enterobacterales</taxon>
        <taxon>Erwiniaceae</taxon>
        <taxon>Pantoea</taxon>
    </lineage>
</organism>
<dbReference type="EMBL" id="JABWPM010000013">
    <property type="protein sequence ID" value="NUY97411.1"/>
    <property type="molecule type" value="Genomic_DNA"/>
</dbReference>
<dbReference type="SMART" id="SM00028">
    <property type="entry name" value="TPR"/>
    <property type="match status" value="1"/>
</dbReference>
<dbReference type="GeneID" id="57345926"/>
<dbReference type="SUPFAM" id="SSF48452">
    <property type="entry name" value="TPR-like"/>
    <property type="match status" value="1"/>
</dbReference>